<organism evidence="1">
    <name type="scientific">marine metagenome</name>
    <dbReference type="NCBI Taxonomy" id="408172"/>
    <lineage>
        <taxon>unclassified sequences</taxon>
        <taxon>metagenomes</taxon>
        <taxon>ecological metagenomes</taxon>
    </lineage>
</organism>
<feature type="non-terminal residue" evidence="1">
    <location>
        <position position="1"/>
    </location>
</feature>
<sequence length="79" mass="8983">VIKSNNSNPVEVSLLPDLVEVKSLKPIVSTSFRFWLFEHSIPETNRSGFESSQVKPNNRGNYLMLFILSPDFLSGQTRE</sequence>
<evidence type="ECO:0000313" key="1">
    <source>
        <dbReference type="EMBL" id="SVA98795.1"/>
    </source>
</evidence>
<dbReference type="EMBL" id="UINC01024679">
    <property type="protein sequence ID" value="SVA98795.1"/>
    <property type="molecule type" value="Genomic_DNA"/>
</dbReference>
<reference evidence="1" key="1">
    <citation type="submission" date="2018-05" db="EMBL/GenBank/DDBJ databases">
        <authorList>
            <person name="Lanie J.A."/>
            <person name="Ng W.-L."/>
            <person name="Kazmierczak K.M."/>
            <person name="Andrzejewski T.M."/>
            <person name="Davidsen T.M."/>
            <person name="Wayne K.J."/>
            <person name="Tettelin H."/>
            <person name="Glass J.I."/>
            <person name="Rusch D."/>
            <person name="Podicherti R."/>
            <person name="Tsui H.-C.T."/>
            <person name="Winkler M.E."/>
        </authorList>
    </citation>
    <scope>NUCLEOTIDE SEQUENCE</scope>
</reference>
<proteinExistence type="predicted"/>
<name>A0A382AB76_9ZZZZ</name>
<gene>
    <name evidence="1" type="ORF">METZ01_LOCUS151649</name>
</gene>
<accession>A0A382AB76</accession>
<dbReference type="AlphaFoldDB" id="A0A382AB76"/>
<protein>
    <submittedName>
        <fullName evidence="1">Uncharacterized protein</fullName>
    </submittedName>
</protein>